<evidence type="ECO:0000313" key="12">
    <source>
        <dbReference type="Proteomes" id="UP001442494"/>
    </source>
</evidence>
<dbReference type="EC" id="2.7.11.1" evidence="1"/>
<organism evidence="11 12">
    <name type="scientific">Funiculus sociatus GB2-A5</name>
    <dbReference type="NCBI Taxonomy" id="2933946"/>
    <lineage>
        <taxon>Bacteria</taxon>
        <taxon>Bacillati</taxon>
        <taxon>Cyanobacteriota</taxon>
        <taxon>Cyanophyceae</taxon>
        <taxon>Coleofasciculales</taxon>
        <taxon>Coleofasciculaceae</taxon>
        <taxon>Funiculus</taxon>
    </lineage>
</organism>
<dbReference type="InterPro" id="IPR017441">
    <property type="entry name" value="Protein_kinase_ATP_BS"/>
</dbReference>
<dbReference type="InterPro" id="IPR000719">
    <property type="entry name" value="Prot_kinase_dom"/>
</dbReference>
<evidence type="ECO:0000256" key="2">
    <source>
        <dbReference type="ARBA" id="ARBA00022527"/>
    </source>
</evidence>
<dbReference type="Pfam" id="PF05419">
    <property type="entry name" value="GUN4"/>
    <property type="match status" value="1"/>
</dbReference>
<evidence type="ECO:0000256" key="7">
    <source>
        <dbReference type="ARBA" id="ARBA00047899"/>
    </source>
</evidence>
<dbReference type="RefSeq" id="WP_190424436.1">
    <property type="nucleotide sequence ID" value="NZ_JAMPKK010000001.1"/>
</dbReference>
<accession>A0ABV0JHY4</accession>
<dbReference type="Gene3D" id="3.30.200.20">
    <property type="entry name" value="Phosphorylase Kinase, domain 1"/>
    <property type="match status" value="1"/>
</dbReference>
<comment type="caution">
    <text evidence="11">The sequence shown here is derived from an EMBL/GenBank/DDBJ whole genome shotgun (WGS) entry which is preliminary data.</text>
</comment>
<dbReference type="InterPro" id="IPR037215">
    <property type="entry name" value="GUN4-like_sf"/>
</dbReference>
<evidence type="ECO:0000256" key="3">
    <source>
        <dbReference type="ARBA" id="ARBA00022679"/>
    </source>
</evidence>
<gene>
    <name evidence="11" type="ORF">NDI37_01035</name>
</gene>
<feature type="binding site" evidence="9">
    <location>
        <position position="65"/>
    </location>
    <ligand>
        <name>ATP</name>
        <dbReference type="ChEBI" id="CHEBI:30616"/>
    </ligand>
</feature>
<sequence>MLYCVAPECKSPHNQANDRFCRSCGQKLLLKDRYRPIKLIGKGGFGRTFLAVDEHIPSKPSCVIKQLYFPERDQTTFTKVVSLFCQEAMRLDELGKHSQIPFLLAHFEQKQQMYLVQEFIPGQTLSQELQQKGVYSETQIWEMLQNLLPVVQYIHEHRVLHRDIKPANIIRRTSDRHLILIDFGVAKVFTDTALLHTGTIIGSPGYMAPEQTRGKALPSSDLYSLGVTCIHLLTGVPPLTMFDIVNNGWAWRDFLPRGMKVSEDLSQILDKLLQNAIRERYSCTAEVLQAVQQSLNPRPAPAVQIQERSAVNFLNSNVEVKYTKLRDFLAKKKWKEADQETWAVMCQAVSKSPSSYLSSSDIQKFPCEDLWTIDQLWVKYSQGRFGFSVQKQIYQDARGEYQIFCEKVGWFVYNPYHPDSGLKFSDKAAPGHLPSRRWVGGYEWWHHAGAMVAKLEECGIR</sequence>
<dbReference type="PANTHER" id="PTHR24363:SF0">
    <property type="entry name" value="SERINE_THREONINE KINASE LIKE DOMAIN CONTAINING 1"/>
    <property type="match status" value="1"/>
</dbReference>
<dbReference type="Gene3D" id="1.10.10.1770">
    <property type="entry name" value="Gun4-like"/>
    <property type="match status" value="1"/>
</dbReference>
<keyword evidence="12" id="KW-1185">Reference proteome</keyword>
<reference evidence="11 12" key="1">
    <citation type="submission" date="2022-04" db="EMBL/GenBank/DDBJ databases">
        <title>Positive selection, recombination, and allopatry shape intraspecific diversity of widespread and dominant cyanobacteria.</title>
        <authorList>
            <person name="Wei J."/>
            <person name="Shu W."/>
            <person name="Hu C."/>
        </authorList>
    </citation>
    <scope>NUCLEOTIDE SEQUENCE [LARGE SCALE GENOMIC DNA]</scope>
    <source>
        <strain evidence="11 12">GB2-A5</strain>
    </source>
</reference>
<dbReference type="PROSITE" id="PS00107">
    <property type="entry name" value="PROTEIN_KINASE_ATP"/>
    <property type="match status" value="1"/>
</dbReference>
<evidence type="ECO:0000256" key="5">
    <source>
        <dbReference type="ARBA" id="ARBA00022777"/>
    </source>
</evidence>
<dbReference type="SUPFAM" id="SSF56112">
    <property type="entry name" value="Protein kinase-like (PK-like)"/>
    <property type="match status" value="1"/>
</dbReference>
<keyword evidence="4 9" id="KW-0547">Nucleotide-binding</keyword>
<keyword evidence="5 11" id="KW-0418">Kinase</keyword>
<keyword evidence="2" id="KW-0723">Serine/threonine-protein kinase</keyword>
<evidence type="ECO:0000256" key="8">
    <source>
        <dbReference type="ARBA" id="ARBA00048679"/>
    </source>
</evidence>
<proteinExistence type="predicted"/>
<protein>
    <recommendedName>
        <fullName evidence="1">non-specific serine/threonine protein kinase</fullName>
        <ecNumber evidence="1">2.7.11.1</ecNumber>
    </recommendedName>
</protein>
<evidence type="ECO:0000256" key="9">
    <source>
        <dbReference type="PROSITE-ProRule" id="PRU10141"/>
    </source>
</evidence>
<dbReference type="CDD" id="cd14014">
    <property type="entry name" value="STKc_PknB_like"/>
    <property type="match status" value="1"/>
</dbReference>
<evidence type="ECO:0000256" key="6">
    <source>
        <dbReference type="ARBA" id="ARBA00022840"/>
    </source>
</evidence>
<dbReference type="EMBL" id="JAMPKK010000001">
    <property type="protein sequence ID" value="MEP0863055.1"/>
    <property type="molecule type" value="Genomic_DNA"/>
</dbReference>
<dbReference type="SMART" id="SM00220">
    <property type="entry name" value="S_TKc"/>
    <property type="match status" value="1"/>
</dbReference>
<evidence type="ECO:0000259" key="10">
    <source>
        <dbReference type="PROSITE" id="PS50011"/>
    </source>
</evidence>
<dbReference type="Pfam" id="PF00069">
    <property type="entry name" value="Pkinase"/>
    <property type="match status" value="1"/>
</dbReference>
<keyword evidence="3" id="KW-0808">Transferase</keyword>
<name>A0ABV0JHY4_9CYAN</name>
<evidence type="ECO:0000256" key="4">
    <source>
        <dbReference type="ARBA" id="ARBA00022741"/>
    </source>
</evidence>
<keyword evidence="6 9" id="KW-0067">ATP-binding</keyword>
<dbReference type="PANTHER" id="PTHR24363">
    <property type="entry name" value="SERINE/THREONINE PROTEIN KINASE"/>
    <property type="match status" value="1"/>
</dbReference>
<dbReference type="CDD" id="cd16383">
    <property type="entry name" value="GUN4"/>
    <property type="match status" value="1"/>
</dbReference>
<dbReference type="SUPFAM" id="SSF140869">
    <property type="entry name" value="GUN4-like"/>
    <property type="match status" value="1"/>
</dbReference>
<comment type="catalytic activity">
    <reaction evidence="7">
        <text>L-threonyl-[protein] + ATP = O-phospho-L-threonyl-[protein] + ADP + H(+)</text>
        <dbReference type="Rhea" id="RHEA:46608"/>
        <dbReference type="Rhea" id="RHEA-COMP:11060"/>
        <dbReference type="Rhea" id="RHEA-COMP:11605"/>
        <dbReference type="ChEBI" id="CHEBI:15378"/>
        <dbReference type="ChEBI" id="CHEBI:30013"/>
        <dbReference type="ChEBI" id="CHEBI:30616"/>
        <dbReference type="ChEBI" id="CHEBI:61977"/>
        <dbReference type="ChEBI" id="CHEBI:456216"/>
        <dbReference type="EC" id="2.7.11.1"/>
    </reaction>
</comment>
<evidence type="ECO:0000313" key="11">
    <source>
        <dbReference type="EMBL" id="MEP0863055.1"/>
    </source>
</evidence>
<evidence type="ECO:0000256" key="1">
    <source>
        <dbReference type="ARBA" id="ARBA00012513"/>
    </source>
</evidence>
<feature type="domain" description="Protein kinase" evidence="10">
    <location>
        <begin position="34"/>
        <end position="295"/>
    </location>
</feature>
<dbReference type="GO" id="GO:0016301">
    <property type="term" value="F:kinase activity"/>
    <property type="evidence" value="ECO:0007669"/>
    <property type="project" value="UniProtKB-KW"/>
</dbReference>
<dbReference type="NCBIfam" id="NF045510">
    <property type="entry name" value="4Cys_prefix_kin"/>
    <property type="match status" value="1"/>
</dbReference>
<dbReference type="InterPro" id="IPR008629">
    <property type="entry name" value="GUN4-like"/>
</dbReference>
<dbReference type="Gene3D" id="1.25.40.620">
    <property type="match status" value="1"/>
</dbReference>
<dbReference type="PROSITE" id="PS50011">
    <property type="entry name" value="PROTEIN_KINASE_DOM"/>
    <property type="match status" value="1"/>
</dbReference>
<dbReference type="Gene3D" id="1.10.510.10">
    <property type="entry name" value="Transferase(Phosphotransferase) domain 1"/>
    <property type="match status" value="1"/>
</dbReference>
<dbReference type="Proteomes" id="UP001442494">
    <property type="component" value="Unassembled WGS sequence"/>
</dbReference>
<comment type="catalytic activity">
    <reaction evidence="8">
        <text>L-seryl-[protein] + ATP = O-phospho-L-seryl-[protein] + ADP + H(+)</text>
        <dbReference type="Rhea" id="RHEA:17989"/>
        <dbReference type="Rhea" id="RHEA-COMP:9863"/>
        <dbReference type="Rhea" id="RHEA-COMP:11604"/>
        <dbReference type="ChEBI" id="CHEBI:15378"/>
        <dbReference type="ChEBI" id="CHEBI:29999"/>
        <dbReference type="ChEBI" id="CHEBI:30616"/>
        <dbReference type="ChEBI" id="CHEBI:83421"/>
        <dbReference type="ChEBI" id="CHEBI:456216"/>
        <dbReference type="EC" id="2.7.11.1"/>
    </reaction>
</comment>
<dbReference type="InterPro" id="IPR011009">
    <property type="entry name" value="Kinase-like_dom_sf"/>
</dbReference>